<comment type="caution">
    <text evidence="2">The sequence shown here is derived from an EMBL/GenBank/DDBJ whole genome shotgun (WGS) entry which is preliminary data.</text>
</comment>
<evidence type="ECO:0000313" key="2">
    <source>
        <dbReference type="EMBL" id="TFC82070.1"/>
    </source>
</evidence>
<evidence type="ECO:0000313" key="3">
    <source>
        <dbReference type="Proteomes" id="UP000298433"/>
    </source>
</evidence>
<dbReference type="EMBL" id="SOGN01000027">
    <property type="protein sequence ID" value="TFC82070.1"/>
    <property type="molecule type" value="Genomic_DNA"/>
</dbReference>
<dbReference type="GO" id="GO:0003700">
    <property type="term" value="F:DNA-binding transcription factor activity"/>
    <property type="evidence" value="ECO:0007669"/>
    <property type="project" value="InterPro"/>
</dbReference>
<protein>
    <submittedName>
        <fullName evidence="2">ArsR family transcriptional regulator</fullName>
    </submittedName>
</protein>
<dbReference type="InterPro" id="IPR036390">
    <property type="entry name" value="WH_DNA-bd_sf"/>
</dbReference>
<dbReference type="InterPro" id="IPR036388">
    <property type="entry name" value="WH-like_DNA-bd_sf"/>
</dbReference>
<proteinExistence type="predicted"/>
<dbReference type="Pfam" id="PF01022">
    <property type="entry name" value="HTH_5"/>
    <property type="match status" value="1"/>
</dbReference>
<evidence type="ECO:0000259" key="1">
    <source>
        <dbReference type="Pfam" id="PF01022"/>
    </source>
</evidence>
<sequence>MVRLMARRSGAGIVRFLVLRGAMTIDEIATSTRASERTVRRHLEGLKDCNLVDELANSDSPDASRFVANNRIIAAAAAGHVDFVLGR</sequence>
<name>A0A4R8XWZ9_9MICO</name>
<dbReference type="OrthoDB" id="5119680at2"/>
<keyword evidence="3" id="KW-1185">Reference proteome</keyword>
<dbReference type="InterPro" id="IPR001845">
    <property type="entry name" value="HTH_ArsR_DNA-bd_dom"/>
</dbReference>
<dbReference type="AlphaFoldDB" id="A0A4R8XWZ9"/>
<organism evidence="2 3">
    <name type="scientific">Cryobacterium cheniae</name>
    <dbReference type="NCBI Taxonomy" id="1259262"/>
    <lineage>
        <taxon>Bacteria</taxon>
        <taxon>Bacillati</taxon>
        <taxon>Actinomycetota</taxon>
        <taxon>Actinomycetes</taxon>
        <taxon>Micrococcales</taxon>
        <taxon>Microbacteriaceae</taxon>
        <taxon>Cryobacterium</taxon>
    </lineage>
</organism>
<reference evidence="2 3" key="1">
    <citation type="submission" date="2019-03" db="EMBL/GenBank/DDBJ databases">
        <title>Genomics of glacier-inhabiting Cryobacterium strains.</title>
        <authorList>
            <person name="Liu Q."/>
            <person name="Xin Y.-H."/>
        </authorList>
    </citation>
    <scope>NUCLEOTIDE SEQUENCE [LARGE SCALE GENOMIC DNA]</scope>
    <source>
        <strain evidence="2 3">TMT2-48-2</strain>
    </source>
</reference>
<gene>
    <name evidence="2" type="ORF">E3T23_05175</name>
</gene>
<dbReference type="SUPFAM" id="SSF46785">
    <property type="entry name" value="Winged helix' DNA-binding domain"/>
    <property type="match status" value="1"/>
</dbReference>
<feature type="domain" description="HTH arsR-type" evidence="1">
    <location>
        <begin position="17"/>
        <end position="53"/>
    </location>
</feature>
<accession>A0A4R8XWZ9</accession>
<dbReference type="Gene3D" id="1.10.10.10">
    <property type="entry name" value="Winged helix-like DNA-binding domain superfamily/Winged helix DNA-binding domain"/>
    <property type="match status" value="1"/>
</dbReference>
<dbReference type="RefSeq" id="WP_134369330.1">
    <property type="nucleotide sequence ID" value="NZ_SOGN01000027.1"/>
</dbReference>
<dbReference type="Proteomes" id="UP000298433">
    <property type="component" value="Unassembled WGS sequence"/>
</dbReference>